<evidence type="ECO:0000313" key="3">
    <source>
        <dbReference type="Proteomes" id="UP000784294"/>
    </source>
</evidence>
<name>A0A448WWG6_9PLAT</name>
<feature type="region of interest" description="Disordered" evidence="1">
    <location>
        <begin position="201"/>
        <end position="285"/>
    </location>
</feature>
<organism evidence="2 3">
    <name type="scientific">Protopolystoma xenopodis</name>
    <dbReference type="NCBI Taxonomy" id="117903"/>
    <lineage>
        <taxon>Eukaryota</taxon>
        <taxon>Metazoa</taxon>
        <taxon>Spiralia</taxon>
        <taxon>Lophotrochozoa</taxon>
        <taxon>Platyhelminthes</taxon>
        <taxon>Monogenea</taxon>
        <taxon>Polyopisthocotylea</taxon>
        <taxon>Polystomatidea</taxon>
        <taxon>Polystomatidae</taxon>
        <taxon>Protopolystoma</taxon>
    </lineage>
</organism>
<evidence type="ECO:0000313" key="2">
    <source>
        <dbReference type="EMBL" id="VEL21824.1"/>
    </source>
</evidence>
<feature type="compositionally biased region" description="Polar residues" evidence="1">
    <location>
        <begin position="58"/>
        <end position="81"/>
    </location>
</feature>
<reference evidence="2" key="1">
    <citation type="submission" date="2018-11" db="EMBL/GenBank/DDBJ databases">
        <authorList>
            <consortium name="Pathogen Informatics"/>
        </authorList>
    </citation>
    <scope>NUCLEOTIDE SEQUENCE</scope>
</reference>
<accession>A0A448WWG6</accession>
<dbReference type="EMBL" id="CAAALY010053277">
    <property type="protein sequence ID" value="VEL21824.1"/>
    <property type="molecule type" value="Genomic_DNA"/>
</dbReference>
<dbReference type="AlphaFoldDB" id="A0A448WWG6"/>
<dbReference type="Proteomes" id="UP000784294">
    <property type="component" value="Unassembled WGS sequence"/>
</dbReference>
<feature type="compositionally biased region" description="Basic and acidic residues" evidence="1">
    <location>
        <begin position="261"/>
        <end position="274"/>
    </location>
</feature>
<feature type="region of interest" description="Disordered" evidence="1">
    <location>
        <begin position="1"/>
        <end position="119"/>
    </location>
</feature>
<feature type="compositionally biased region" description="Polar residues" evidence="1">
    <location>
        <begin position="275"/>
        <end position="285"/>
    </location>
</feature>
<comment type="caution">
    <text evidence="2">The sequence shown here is derived from an EMBL/GenBank/DDBJ whole genome shotgun (WGS) entry which is preliminary data.</text>
</comment>
<evidence type="ECO:0000256" key="1">
    <source>
        <dbReference type="SAM" id="MobiDB-lite"/>
    </source>
</evidence>
<keyword evidence="3" id="KW-1185">Reference proteome</keyword>
<feature type="compositionally biased region" description="Basic residues" evidence="1">
    <location>
        <begin position="12"/>
        <end position="30"/>
    </location>
</feature>
<gene>
    <name evidence="2" type="ORF">PXEA_LOCUS15264</name>
</gene>
<protein>
    <submittedName>
        <fullName evidence="2">Uncharacterized protein</fullName>
    </submittedName>
</protein>
<sequence length="285" mass="31835">MLILFYSSSNSRRQRSRVSNSRRRRRHRRSSSSSCSYTPNRPPGHDRTPAKRRRPCATATSQQHSSRQQAAVSSGTAVSERSLSHGHSRHQTSSQPRGPHHSHSQKHQQQQRRMQPTKSVIGQSLLASSLSQTIVKLTPGDDKQSADTDTATTANDVANIHHKPDPSSRQLIVVDSGKNSQQQKKQQRFLRCRLRRRFHRHIGEETAEEDEAKEAESKSEEAVVPMDASEDNTESSGRIVTMAEASTGVSNLKLGAPSSDPAERWTLERSDEKSNPNSHNNSLEL</sequence>
<feature type="compositionally biased region" description="Low complexity" evidence="1">
    <location>
        <begin position="147"/>
        <end position="158"/>
    </location>
</feature>
<proteinExistence type="predicted"/>
<feature type="compositionally biased region" description="Basic residues" evidence="1">
    <location>
        <begin position="98"/>
        <end position="110"/>
    </location>
</feature>
<feature type="region of interest" description="Disordered" evidence="1">
    <location>
        <begin position="138"/>
        <end position="168"/>
    </location>
</feature>